<dbReference type="PANTHER" id="PTHR30616:SF2">
    <property type="entry name" value="PURINE NUCLEOSIDE PHOSPHORYLASE LACC1"/>
    <property type="match status" value="1"/>
</dbReference>
<keyword evidence="8" id="KW-0186">Copper</keyword>
<evidence type="ECO:0000256" key="10">
    <source>
        <dbReference type="ARBA" id="ARBA00048968"/>
    </source>
</evidence>
<evidence type="ECO:0000256" key="6">
    <source>
        <dbReference type="ARBA" id="ARBA00022801"/>
    </source>
</evidence>
<evidence type="ECO:0000256" key="4">
    <source>
        <dbReference type="ARBA" id="ARBA00022679"/>
    </source>
</evidence>
<dbReference type="GO" id="GO:0017061">
    <property type="term" value="F:S-methyl-5-thioadenosine phosphorylase activity"/>
    <property type="evidence" value="ECO:0007669"/>
    <property type="project" value="UniProtKB-EC"/>
</dbReference>
<keyword evidence="5" id="KW-0479">Metal-binding</keyword>
<evidence type="ECO:0000256" key="3">
    <source>
        <dbReference type="ARBA" id="ARBA00007353"/>
    </source>
</evidence>
<gene>
    <name evidence="12" type="ORF">FB458_4172</name>
</gene>
<keyword evidence="6" id="KW-0378">Hydrolase</keyword>
<comment type="catalytic activity">
    <reaction evidence="9">
        <text>adenosine + H2O + H(+) = inosine + NH4(+)</text>
        <dbReference type="Rhea" id="RHEA:24408"/>
        <dbReference type="ChEBI" id="CHEBI:15377"/>
        <dbReference type="ChEBI" id="CHEBI:15378"/>
        <dbReference type="ChEBI" id="CHEBI:16335"/>
        <dbReference type="ChEBI" id="CHEBI:17596"/>
        <dbReference type="ChEBI" id="CHEBI:28938"/>
        <dbReference type="EC" id="3.5.4.4"/>
    </reaction>
    <physiologicalReaction direction="left-to-right" evidence="9">
        <dbReference type="Rhea" id="RHEA:24409"/>
    </physiologicalReaction>
</comment>
<keyword evidence="13" id="KW-1185">Reference proteome</keyword>
<evidence type="ECO:0000313" key="13">
    <source>
        <dbReference type="Proteomes" id="UP000317893"/>
    </source>
</evidence>
<organism evidence="12 13">
    <name type="scientific">Lapillicoccus jejuensis</name>
    <dbReference type="NCBI Taxonomy" id="402171"/>
    <lineage>
        <taxon>Bacteria</taxon>
        <taxon>Bacillati</taxon>
        <taxon>Actinomycetota</taxon>
        <taxon>Actinomycetes</taxon>
        <taxon>Micrococcales</taxon>
        <taxon>Intrasporangiaceae</taxon>
        <taxon>Lapillicoccus</taxon>
    </lineage>
</organism>
<dbReference type="Gene3D" id="3.60.140.10">
    <property type="entry name" value="CNF1/YfiH-like putative cysteine hydrolases"/>
    <property type="match status" value="1"/>
</dbReference>
<evidence type="ECO:0000313" key="12">
    <source>
        <dbReference type="EMBL" id="TQJ11023.1"/>
    </source>
</evidence>
<dbReference type="InterPro" id="IPR038371">
    <property type="entry name" value="Cu_polyphenol_OxRdtase_sf"/>
</dbReference>
<comment type="catalytic activity">
    <reaction evidence="1">
        <text>inosine + phosphate = alpha-D-ribose 1-phosphate + hypoxanthine</text>
        <dbReference type="Rhea" id="RHEA:27646"/>
        <dbReference type="ChEBI" id="CHEBI:17368"/>
        <dbReference type="ChEBI" id="CHEBI:17596"/>
        <dbReference type="ChEBI" id="CHEBI:43474"/>
        <dbReference type="ChEBI" id="CHEBI:57720"/>
        <dbReference type="EC" id="2.4.2.1"/>
    </reaction>
    <physiologicalReaction direction="left-to-right" evidence="1">
        <dbReference type="Rhea" id="RHEA:27647"/>
    </physiologicalReaction>
</comment>
<keyword evidence="4" id="KW-0808">Transferase</keyword>
<sequence>MPGVRPPVPLRGERVVAPGVEGAWGYRWGFTTRRGGVSAPPYDALNLGGAVGDDPAAVAANRSAVAATYDVPPPRLIFMAQCHGTRVVRVDGPWEGDPPACDAVVTTRGDVALAALVADCTPVLLVDPVAGVAAAVHAGRPGMTDGVVGETVGALRDLGARDLRAVVGPAVCGRCYEVPQEMVAAAARRSPVSATVSWTGTPAVDVAAGVVDQLVRAGVAVDWVPGCAREDPDLYSYRGDGLTGRSAGVVRLLAPTSPEPGGTS</sequence>
<comment type="function">
    <text evidence="2">Purine nucleoside enzyme that catalyzes the phosphorolysis of adenosine and inosine nucleosides, yielding D-ribose 1-phosphate and the respective free bases, adenine and hypoxanthine. Also catalyzes the phosphorolysis of S-methyl-5'-thioadenosine into adenine and S-methyl-5-thio-alpha-D-ribose 1-phosphate. Also has adenosine deaminase activity.</text>
</comment>
<dbReference type="Pfam" id="PF02578">
    <property type="entry name" value="Cu-oxidase_4"/>
    <property type="match status" value="1"/>
</dbReference>
<dbReference type="SUPFAM" id="SSF64438">
    <property type="entry name" value="CNF1/YfiH-like putative cysteine hydrolases"/>
    <property type="match status" value="1"/>
</dbReference>
<dbReference type="EMBL" id="VFMN01000001">
    <property type="protein sequence ID" value="TQJ11023.1"/>
    <property type="molecule type" value="Genomic_DNA"/>
</dbReference>
<dbReference type="GO" id="GO:0016787">
    <property type="term" value="F:hydrolase activity"/>
    <property type="evidence" value="ECO:0007669"/>
    <property type="project" value="UniProtKB-KW"/>
</dbReference>
<evidence type="ECO:0000256" key="11">
    <source>
        <dbReference type="ARBA" id="ARBA00049893"/>
    </source>
</evidence>
<evidence type="ECO:0000256" key="8">
    <source>
        <dbReference type="ARBA" id="ARBA00023008"/>
    </source>
</evidence>
<evidence type="ECO:0000256" key="2">
    <source>
        <dbReference type="ARBA" id="ARBA00003215"/>
    </source>
</evidence>
<comment type="catalytic activity">
    <reaction evidence="10">
        <text>adenosine + phosphate = alpha-D-ribose 1-phosphate + adenine</text>
        <dbReference type="Rhea" id="RHEA:27642"/>
        <dbReference type="ChEBI" id="CHEBI:16335"/>
        <dbReference type="ChEBI" id="CHEBI:16708"/>
        <dbReference type="ChEBI" id="CHEBI:43474"/>
        <dbReference type="ChEBI" id="CHEBI:57720"/>
        <dbReference type="EC" id="2.4.2.1"/>
    </reaction>
    <physiologicalReaction direction="left-to-right" evidence="10">
        <dbReference type="Rhea" id="RHEA:27643"/>
    </physiologicalReaction>
</comment>
<accession>A0A542E6R0</accession>
<dbReference type="AlphaFoldDB" id="A0A542E6R0"/>
<dbReference type="CDD" id="cd16833">
    <property type="entry name" value="YfiH"/>
    <property type="match status" value="1"/>
</dbReference>
<dbReference type="InterPro" id="IPR011324">
    <property type="entry name" value="Cytotoxic_necrot_fac-like_cat"/>
</dbReference>
<comment type="catalytic activity">
    <reaction evidence="11">
        <text>S-methyl-5'-thioadenosine + phosphate = 5-(methylsulfanyl)-alpha-D-ribose 1-phosphate + adenine</text>
        <dbReference type="Rhea" id="RHEA:11852"/>
        <dbReference type="ChEBI" id="CHEBI:16708"/>
        <dbReference type="ChEBI" id="CHEBI:17509"/>
        <dbReference type="ChEBI" id="CHEBI:43474"/>
        <dbReference type="ChEBI" id="CHEBI:58533"/>
        <dbReference type="EC" id="2.4.2.28"/>
    </reaction>
    <physiologicalReaction direction="left-to-right" evidence="11">
        <dbReference type="Rhea" id="RHEA:11853"/>
    </physiologicalReaction>
</comment>
<evidence type="ECO:0000256" key="5">
    <source>
        <dbReference type="ARBA" id="ARBA00022723"/>
    </source>
</evidence>
<proteinExistence type="inferred from homology"/>
<reference evidence="12 13" key="1">
    <citation type="submission" date="2019-06" db="EMBL/GenBank/DDBJ databases">
        <title>Sequencing the genomes of 1000 actinobacteria strains.</title>
        <authorList>
            <person name="Klenk H.-P."/>
        </authorList>
    </citation>
    <scope>NUCLEOTIDE SEQUENCE [LARGE SCALE GENOMIC DNA]</scope>
    <source>
        <strain evidence="12 13">DSM 18607</strain>
    </source>
</reference>
<keyword evidence="7" id="KW-0862">Zinc</keyword>
<evidence type="ECO:0008006" key="14">
    <source>
        <dbReference type="Google" id="ProtNLM"/>
    </source>
</evidence>
<comment type="similarity">
    <text evidence="3">Belongs to the purine nucleoside phosphorylase YfiH/LACC1 family.</text>
</comment>
<evidence type="ECO:0000256" key="7">
    <source>
        <dbReference type="ARBA" id="ARBA00022833"/>
    </source>
</evidence>
<dbReference type="PANTHER" id="PTHR30616">
    <property type="entry name" value="UNCHARACTERIZED PROTEIN YFIH"/>
    <property type="match status" value="1"/>
</dbReference>
<protein>
    <recommendedName>
        <fullName evidence="14">Purine nucleoside phosphorylase</fullName>
    </recommendedName>
</protein>
<dbReference type="InterPro" id="IPR003730">
    <property type="entry name" value="Cu_polyphenol_OxRdtase"/>
</dbReference>
<evidence type="ECO:0000256" key="9">
    <source>
        <dbReference type="ARBA" id="ARBA00047989"/>
    </source>
</evidence>
<name>A0A542E6R0_9MICO</name>
<comment type="caution">
    <text evidence="12">The sequence shown here is derived from an EMBL/GenBank/DDBJ whole genome shotgun (WGS) entry which is preliminary data.</text>
</comment>
<dbReference type="GO" id="GO:0005507">
    <property type="term" value="F:copper ion binding"/>
    <property type="evidence" value="ECO:0007669"/>
    <property type="project" value="TreeGrafter"/>
</dbReference>
<dbReference type="RefSeq" id="WP_425460865.1">
    <property type="nucleotide sequence ID" value="NZ_BAAAPR010000018.1"/>
</dbReference>
<dbReference type="Proteomes" id="UP000317893">
    <property type="component" value="Unassembled WGS sequence"/>
</dbReference>
<evidence type="ECO:0000256" key="1">
    <source>
        <dbReference type="ARBA" id="ARBA00000553"/>
    </source>
</evidence>